<keyword evidence="10" id="KW-0472">Membrane</keyword>
<feature type="transmembrane region" description="Helical" evidence="10">
    <location>
        <begin position="6"/>
        <end position="26"/>
    </location>
</feature>
<evidence type="ECO:0000256" key="7">
    <source>
        <dbReference type="ARBA" id="ARBA00023033"/>
    </source>
</evidence>
<evidence type="ECO:0000313" key="12">
    <source>
        <dbReference type="Proteomes" id="UP000249363"/>
    </source>
</evidence>
<keyword evidence="6 8" id="KW-0408">Iron</keyword>
<reference evidence="11 12" key="1">
    <citation type="journal article" date="2017" name="Biotechnol. Biofuels">
        <title>Differential beta-glucosidase expression as a function of carbon source availability in Talaromyces amestolkiae: a genomic and proteomic approach.</title>
        <authorList>
            <person name="de Eugenio L.I."/>
            <person name="Mendez-Liter J.A."/>
            <person name="Nieto-Dominguez M."/>
            <person name="Alonso L."/>
            <person name="Gil-Munoz J."/>
            <person name="Barriuso J."/>
            <person name="Prieto A."/>
            <person name="Martinez M.J."/>
        </authorList>
    </citation>
    <scope>NUCLEOTIDE SEQUENCE [LARGE SCALE GENOMIC DNA]</scope>
    <source>
        <strain evidence="11 12">CIB</strain>
    </source>
</reference>
<dbReference type="GO" id="GO:0004497">
    <property type="term" value="F:monooxygenase activity"/>
    <property type="evidence" value="ECO:0007669"/>
    <property type="project" value="UniProtKB-KW"/>
</dbReference>
<comment type="cofactor">
    <cofactor evidence="1 8">
        <name>heme</name>
        <dbReference type="ChEBI" id="CHEBI:30413"/>
    </cofactor>
</comment>
<sequence>MIIDSILASGLWAVAFGVLIWTLYTAGKAYVDPLRDVDGPFVARFTGLWHLKKIFDGKFELVNIALHKKYGTVVRIAPNVYSIDDPDCAKVLYGHGSKFVKASWYSAWMPPDPNKASLFGDIDPHHHALQRRKFASSYSMTSLVGYESFVNNCTKLFADKLSDIAKRNEKIDLAHWFQCYAFDVIGEITFGHRFGFLEDSTRTDVFDAIDTRNHYSTFVGLFPSWLHRMLFPLLPTTGGHGYVGKYTMDEIASRERLLKSPDVKERDGKPDFVSRFFQIRQEDPNKMTKMDIFTMCQSNIGAGSDTTAISLSATVYNLLKHPETYKRLKEEIDEAAAWGKISDPISFKEAQELPFLQAVIKEALRLHSATGLPLARVVPEGGAMLAGKHFPAGATVGINSWVAHRNPNVFGPDADIWRPERWLNKDDTTIAEMDRYFLAFGLGSRTCLGKNLSMLEMSKLIPQLLRTFDFVLGEQLQYQDWDTKSRWFVKPLNFYVNVVRR</sequence>
<dbReference type="CDD" id="cd11060">
    <property type="entry name" value="CYP57A1-like"/>
    <property type="match status" value="1"/>
</dbReference>
<keyword evidence="10" id="KW-1133">Transmembrane helix</keyword>
<dbReference type="InterPro" id="IPR050121">
    <property type="entry name" value="Cytochrome_P450_monoxygenase"/>
</dbReference>
<evidence type="ECO:0000256" key="8">
    <source>
        <dbReference type="PIRSR" id="PIRSR602401-1"/>
    </source>
</evidence>
<dbReference type="PRINTS" id="PR00463">
    <property type="entry name" value="EP450I"/>
</dbReference>
<organism evidence="11 12">
    <name type="scientific">Talaromyces amestolkiae</name>
    <dbReference type="NCBI Taxonomy" id="1196081"/>
    <lineage>
        <taxon>Eukaryota</taxon>
        <taxon>Fungi</taxon>
        <taxon>Dikarya</taxon>
        <taxon>Ascomycota</taxon>
        <taxon>Pezizomycotina</taxon>
        <taxon>Eurotiomycetes</taxon>
        <taxon>Eurotiomycetidae</taxon>
        <taxon>Eurotiales</taxon>
        <taxon>Trichocomaceae</taxon>
        <taxon>Talaromyces</taxon>
        <taxon>Talaromyces sect. Talaromyces</taxon>
    </lineage>
</organism>
<dbReference type="PANTHER" id="PTHR24305">
    <property type="entry name" value="CYTOCHROME P450"/>
    <property type="match status" value="1"/>
</dbReference>
<keyword evidence="10" id="KW-0812">Transmembrane</keyword>
<dbReference type="FunFam" id="1.10.630.10:FF:000050">
    <property type="entry name" value="Cytochrome P450 monooxygenase"/>
    <property type="match status" value="1"/>
</dbReference>
<keyword evidence="12" id="KW-1185">Reference proteome</keyword>
<evidence type="ECO:0000256" key="6">
    <source>
        <dbReference type="ARBA" id="ARBA00023004"/>
    </source>
</evidence>
<keyword evidence="4 8" id="KW-0479">Metal-binding</keyword>
<keyword evidence="5 9" id="KW-0560">Oxidoreductase</keyword>
<dbReference type="InterPro" id="IPR017972">
    <property type="entry name" value="Cyt_P450_CS"/>
</dbReference>
<evidence type="ECO:0000256" key="5">
    <source>
        <dbReference type="ARBA" id="ARBA00023002"/>
    </source>
</evidence>
<proteinExistence type="inferred from homology"/>
<dbReference type="GeneID" id="63792451"/>
<comment type="caution">
    <text evidence="11">The sequence shown here is derived from an EMBL/GenBank/DDBJ whole genome shotgun (WGS) entry which is preliminary data.</text>
</comment>
<name>A0A364KUK8_TALAM</name>
<dbReference type="STRING" id="1196081.A0A364KUK8"/>
<keyword evidence="7 9" id="KW-0503">Monooxygenase</keyword>
<protein>
    <recommendedName>
        <fullName evidence="13">Cytochrome P450</fullName>
    </recommendedName>
</protein>
<dbReference type="EMBL" id="MIKG01000005">
    <property type="protein sequence ID" value="RAO67223.1"/>
    <property type="molecule type" value="Genomic_DNA"/>
</dbReference>
<dbReference type="Proteomes" id="UP000249363">
    <property type="component" value="Unassembled WGS sequence"/>
</dbReference>
<evidence type="ECO:0000256" key="10">
    <source>
        <dbReference type="SAM" id="Phobius"/>
    </source>
</evidence>
<evidence type="ECO:0000313" key="11">
    <source>
        <dbReference type="EMBL" id="RAO67223.1"/>
    </source>
</evidence>
<dbReference type="GO" id="GO:0016705">
    <property type="term" value="F:oxidoreductase activity, acting on paired donors, with incorporation or reduction of molecular oxygen"/>
    <property type="evidence" value="ECO:0007669"/>
    <property type="project" value="InterPro"/>
</dbReference>
<dbReference type="GO" id="GO:0005506">
    <property type="term" value="F:iron ion binding"/>
    <property type="evidence" value="ECO:0007669"/>
    <property type="project" value="InterPro"/>
</dbReference>
<comment type="similarity">
    <text evidence="2 9">Belongs to the cytochrome P450 family.</text>
</comment>
<dbReference type="Pfam" id="PF00067">
    <property type="entry name" value="p450"/>
    <property type="match status" value="1"/>
</dbReference>
<dbReference type="SUPFAM" id="SSF48264">
    <property type="entry name" value="Cytochrome P450"/>
    <property type="match status" value="1"/>
</dbReference>
<accession>A0A364KUK8</accession>
<dbReference type="PANTHER" id="PTHR24305:SF190">
    <property type="entry name" value="P450, PUTATIVE (EUROFUNG)-RELATED"/>
    <property type="match status" value="1"/>
</dbReference>
<dbReference type="InterPro" id="IPR001128">
    <property type="entry name" value="Cyt_P450"/>
</dbReference>
<evidence type="ECO:0000256" key="2">
    <source>
        <dbReference type="ARBA" id="ARBA00010617"/>
    </source>
</evidence>
<dbReference type="GO" id="GO:0020037">
    <property type="term" value="F:heme binding"/>
    <property type="evidence" value="ECO:0007669"/>
    <property type="project" value="InterPro"/>
</dbReference>
<feature type="binding site" description="axial binding residue" evidence="8">
    <location>
        <position position="447"/>
    </location>
    <ligand>
        <name>heme</name>
        <dbReference type="ChEBI" id="CHEBI:30413"/>
    </ligand>
    <ligandPart>
        <name>Fe</name>
        <dbReference type="ChEBI" id="CHEBI:18248"/>
    </ligandPart>
</feature>
<dbReference type="PRINTS" id="PR00385">
    <property type="entry name" value="P450"/>
</dbReference>
<dbReference type="PROSITE" id="PS00086">
    <property type="entry name" value="CYTOCHROME_P450"/>
    <property type="match status" value="1"/>
</dbReference>
<evidence type="ECO:0000256" key="3">
    <source>
        <dbReference type="ARBA" id="ARBA00022617"/>
    </source>
</evidence>
<dbReference type="InterPro" id="IPR002401">
    <property type="entry name" value="Cyt_P450_E_grp-I"/>
</dbReference>
<evidence type="ECO:0000256" key="4">
    <source>
        <dbReference type="ARBA" id="ARBA00022723"/>
    </source>
</evidence>
<dbReference type="Gene3D" id="1.10.630.10">
    <property type="entry name" value="Cytochrome P450"/>
    <property type="match status" value="1"/>
</dbReference>
<evidence type="ECO:0008006" key="13">
    <source>
        <dbReference type="Google" id="ProtNLM"/>
    </source>
</evidence>
<gene>
    <name evidence="11" type="ORF">BHQ10_003235</name>
</gene>
<keyword evidence="3 8" id="KW-0349">Heme</keyword>
<dbReference type="AlphaFoldDB" id="A0A364KUK8"/>
<dbReference type="OrthoDB" id="3934656at2759"/>
<dbReference type="RefSeq" id="XP_040731739.1">
    <property type="nucleotide sequence ID" value="XM_040875469.1"/>
</dbReference>
<evidence type="ECO:0000256" key="9">
    <source>
        <dbReference type="RuleBase" id="RU000461"/>
    </source>
</evidence>
<evidence type="ECO:0000256" key="1">
    <source>
        <dbReference type="ARBA" id="ARBA00001971"/>
    </source>
</evidence>
<dbReference type="InterPro" id="IPR036396">
    <property type="entry name" value="Cyt_P450_sf"/>
</dbReference>